<dbReference type="Gene3D" id="1.10.150.310">
    <property type="entry name" value="Tex RuvX-like domain-like"/>
    <property type="match status" value="2"/>
</dbReference>
<dbReference type="InterPro" id="IPR003029">
    <property type="entry name" value="S1_domain"/>
</dbReference>
<dbReference type="Gene3D" id="1.10.10.650">
    <property type="entry name" value="RuvA domain 2-like"/>
    <property type="match status" value="1"/>
</dbReference>
<dbReference type="GO" id="GO:0006412">
    <property type="term" value="P:translation"/>
    <property type="evidence" value="ECO:0007669"/>
    <property type="project" value="TreeGrafter"/>
</dbReference>
<dbReference type="InterPro" id="IPR032639">
    <property type="entry name" value="Tex_YqgF"/>
</dbReference>
<dbReference type="Pfam" id="PF00575">
    <property type="entry name" value="S1"/>
    <property type="match status" value="1"/>
</dbReference>
<dbReference type="Pfam" id="PF22706">
    <property type="entry name" value="Tex_central_region"/>
    <property type="match status" value="1"/>
</dbReference>
<comment type="caution">
    <text evidence="3">The sequence shown here is derived from an EMBL/GenBank/DDBJ whole genome shotgun (WGS) entry which is preliminary data.</text>
</comment>
<reference evidence="3" key="1">
    <citation type="journal article" date="2023" name="G3 (Bethesda)">
        <title>Whole genome assembly and annotation of the endangered Caribbean coral Acropora cervicornis.</title>
        <authorList>
            <person name="Selwyn J.D."/>
            <person name="Vollmer S.V."/>
        </authorList>
    </citation>
    <scope>NUCLEOTIDE SEQUENCE</scope>
    <source>
        <strain evidence="3">K2</strain>
    </source>
</reference>
<gene>
    <name evidence="3" type="ORF">P5673_008434</name>
</gene>
<accession>A0AAD9QUE7</accession>
<dbReference type="EMBL" id="JARQWQ010000014">
    <property type="protein sequence ID" value="KAK2567594.1"/>
    <property type="molecule type" value="Genomic_DNA"/>
</dbReference>
<feature type="domain" description="S1 motif" evidence="2">
    <location>
        <begin position="724"/>
        <end position="788"/>
    </location>
</feature>
<dbReference type="SUPFAM" id="SSF158832">
    <property type="entry name" value="Tex N-terminal region-like"/>
    <property type="match status" value="1"/>
</dbReference>
<dbReference type="Pfam" id="PF17674">
    <property type="entry name" value="HHH_9"/>
    <property type="match status" value="1"/>
</dbReference>
<dbReference type="Gene3D" id="2.40.50.140">
    <property type="entry name" value="Nucleic acid-binding proteins"/>
    <property type="match status" value="1"/>
</dbReference>
<dbReference type="InterPro" id="IPR023323">
    <property type="entry name" value="Tex-like_dom_sf"/>
</dbReference>
<name>A0AAD9QUE7_ACRCE</name>
<dbReference type="Proteomes" id="UP001249851">
    <property type="component" value="Unassembled WGS sequence"/>
</dbReference>
<dbReference type="SUPFAM" id="SSF50249">
    <property type="entry name" value="Nucleic acid-binding proteins"/>
    <property type="match status" value="1"/>
</dbReference>
<dbReference type="Pfam" id="PF09371">
    <property type="entry name" value="Tex_N"/>
    <property type="match status" value="1"/>
</dbReference>
<dbReference type="InterPro" id="IPR012337">
    <property type="entry name" value="RNaseH-like_sf"/>
</dbReference>
<dbReference type="GO" id="GO:0006139">
    <property type="term" value="P:nucleobase-containing compound metabolic process"/>
    <property type="evidence" value="ECO:0007669"/>
    <property type="project" value="InterPro"/>
</dbReference>
<dbReference type="PANTHER" id="PTHR10724">
    <property type="entry name" value="30S RIBOSOMAL PROTEIN S1"/>
    <property type="match status" value="1"/>
</dbReference>
<dbReference type="PANTHER" id="PTHR10724:SF10">
    <property type="entry name" value="S1 RNA-BINDING DOMAIN-CONTAINING PROTEIN 1"/>
    <property type="match status" value="1"/>
</dbReference>
<organism evidence="3 4">
    <name type="scientific">Acropora cervicornis</name>
    <name type="common">Staghorn coral</name>
    <dbReference type="NCBI Taxonomy" id="6130"/>
    <lineage>
        <taxon>Eukaryota</taxon>
        <taxon>Metazoa</taxon>
        <taxon>Cnidaria</taxon>
        <taxon>Anthozoa</taxon>
        <taxon>Hexacorallia</taxon>
        <taxon>Scleractinia</taxon>
        <taxon>Astrocoeniina</taxon>
        <taxon>Acroporidae</taxon>
        <taxon>Acropora</taxon>
    </lineage>
</organism>
<dbReference type="InterPro" id="IPR023319">
    <property type="entry name" value="Tex-like_HTH_dom_sf"/>
</dbReference>
<evidence type="ECO:0000313" key="3">
    <source>
        <dbReference type="EMBL" id="KAK2567594.1"/>
    </source>
</evidence>
<evidence type="ECO:0000259" key="2">
    <source>
        <dbReference type="PROSITE" id="PS50126"/>
    </source>
</evidence>
<sequence>MASTSSLNFSRTVMVLAESLNLDPSVVQTVIILLDNDNTVPFIARYRKEQTGGLDPTVLRQIQAQYQQLKAIQERAESVIKKIGDKLTPEICSYLRNAVTLEEIEEVYAPFKKGGKGSHAERARQLGLNEPAEHLINDPHSVQLERLIDPNTEGLKNMKQVLLGLQHIIADIIAKDRETLTTMRKMLERRPIRLESHLSRAASKEKENGSGDKKYEQYHGFDFPITALKAHQVLALNRGEQNKILTIKLTVPEQVEKQFLAHLRQVWIPCDAPGNIKKLFNSAVGDAYSRLIKPKVTRLSRSLLTKQAEKESTDLFVTNLYRLLLTPPVRGKNVLGLDPGFSHGCKLAVIGSTGEVLDTAVIFPFGKNANSIQAKNMLVELALKHSCDYVAVGNGVGCREAETLMSQLIKQQAFAPLDIAYCIVSEDGASIYSVSSEADAELPRLDSSLRGAVSIARRLQNPLVELVKIEPKHLGIGMYQHDIPECLLRGALDGVVEDCVSFVGVDLNMAGVSMLRRIAGLNDKKAKSILAWREENGSFINREQLKLVKGIGLKSYEQCVGFVRIVNAGDLHSSASNSLSSGLRYVDFEDEKTITGRGKKRKGENSEGRVKKKKKTKHETQEFSHNPLDMTWIHPESYPVAESVMALLNISPEQIGQPVVKTAISNLLQSHMIDHLAAQLKVGTPTLQHIIDGLRQPSDQDIRNNFQKPLFKRNVTSMADLHPGTQLSGRVTNMTSFGAFVDCGVGRDGLVHKSNMGRFNGAIGLGDHVDVMVHRVDLEKQHIQLILTGISSRFDPQLLVKIEELSNNTNL</sequence>
<dbReference type="GO" id="GO:0003735">
    <property type="term" value="F:structural constituent of ribosome"/>
    <property type="evidence" value="ECO:0007669"/>
    <property type="project" value="TreeGrafter"/>
</dbReference>
<dbReference type="Gene3D" id="3.30.420.140">
    <property type="entry name" value="YqgF/RNase H-like domain"/>
    <property type="match status" value="1"/>
</dbReference>
<dbReference type="SUPFAM" id="SSF47781">
    <property type="entry name" value="RuvA domain 2-like"/>
    <property type="match status" value="2"/>
</dbReference>
<evidence type="ECO:0000256" key="1">
    <source>
        <dbReference type="SAM" id="MobiDB-lite"/>
    </source>
</evidence>
<dbReference type="InterPro" id="IPR055179">
    <property type="entry name" value="Tex-like_central_region"/>
</dbReference>
<dbReference type="InterPro" id="IPR010994">
    <property type="entry name" value="RuvA_2-like"/>
</dbReference>
<dbReference type="GO" id="GO:0003729">
    <property type="term" value="F:mRNA binding"/>
    <property type="evidence" value="ECO:0007669"/>
    <property type="project" value="TreeGrafter"/>
</dbReference>
<dbReference type="FunFam" id="1.10.10.650:FF:000001">
    <property type="entry name" value="S1 RNA-binding domain 1"/>
    <property type="match status" value="1"/>
</dbReference>
<dbReference type="AlphaFoldDB" id="A0AAD9QUE7"/>
<dbReference type="InterPro" id="IPR041692">
    <property type="entry name" value="HHH_9"/>
</dbReference>
<reference evidence="3" key="2">
    <citation type="journal article" date="2023" name="Science">
        <title>Genomic signatures of disease resistance in endangered staghorn corals.</title>
        <authorList>
            <person name="Vollmer S.V."/>
            <person name="Selwyn J.D."/>
            <person name="Despard B.A."/>
            <person name="Roesel C.L."/>
        </authorList>
    </citation>
    <scope>NUCLEOTIDE SEQUENCE</scope>
    <source>
        <strain evidence="3">K2</strain>
    </source>
</reference>
<protein>
    <submittedName>
        <fullName evidence="3">S1 RNA-binding domain-containing protein 1</fullName>
    </submittedName>
</protein>
<keyword evidence="4" id="KW-1185">Reference proteome</keyword>
<dbReference type="Pfam" id="PF12836">
    <property type="entry name" value="HHH_3"/>
    <property type="match status" value="1"/>
</dbReference>
<dbReference type="FunFam" id="3.30.420.140:FF:000001">
    <property type="entry name" value="RNA-binding transcriptional accessory protein"/>
    <property type="match status" value="1"/>
</dbReference>
<dbReference type="Pfam" id="PF16921">
    <property type="entry name" value="Tex_YqgF"/>
    <property type="match status" value="1"/>
</dbReference>
<dbReference type="SMART" id="SM00316">
    <property type="entry name" value="S1"/>
    <property type="match status" value="1"/>
</dbReference>
<evidence type="ECO:0000313" key="4">
    <source>
        <dbReference type="Proteomes" id="UP001249851"/>
    </source>
</evidence>
<dbReference type="InterPro" id="IPR050437">
    <property type="entry name" value="Ribos_protein_bS1-like"/>
</dbReference>
<feature type="region of interest" description="Disordered" evidence="1">
    <location>
        <begin position="594"/>
        <end position="622"/>
    </location>
</feature>
<proteinExistence type="predicted"/>
<dbReference type="Gene3D" id="1.10.3500.10">
    <property type="entry name" value="Tex N-terminal region-like"/>
    <property type="match status" value="1"/>
</dbReference>
<dbReference type="InterPro" id="IPR012340">
    <property type="entry name" value="NA-bd_OB-fold"/>
</dbReference>
<dbReference type="SUPFAM" id="SSF53098">
    <property type="entry name" value="Ribonuclease H-like"/>
    <property type="match status" value="1"/>
</dbReference>
<dbReference type="InterPro" id="IPR018974">
    <property type="entry name" value="Tex-like_N"/>
</dbReference>
<dbReference type="InterPro" id="IPR006641">
    <property type="entry name" value="YqgF/RNaseH-like_dom"/>
</dbReference>
<dbReference type="PROSITE" id="PS50126">
    <property type="entry name" value="S1"/>
    <property type="match status" value="1"/>
</dbReference>
<dbReference type="InterPro" id="IPR037027">
    <property type="entry name" value="YqgF/RNaseH-like_dom_sf"/>
</dbReference>
<dbReference type="SMART" id="SM00732">
    <property type="entry name" value="YqgFc"/>
    <property type="match status" value="1"/>
</dbReference>